<dbReference type="Pfam" id="PF00989">
    <property type="entry name" value="PAS"/>
    <property type="match status" value="2"/>
</dbReference>
<dbReference type="InterPro" id="IPR001633">
    <property type="entry name" value="EAL_dom"/>
</dbReference>
<dbReference type="PANTHER" id="PTHR44757">
    <property type="entry name" value="DIGUANYLATE CYCLASE DGCP"/>
    <property type="match status" value="1"/>
</dbReference>
<dbReference type="InterPro" id="IPR000160">
    <property type="entry name" value="GGDEF_dom"/>
</dbReference>
<dbReference type="InterPro" id="IPR001610">
    <property type="entry name" value="PAC"/>
</dbReference>
<feature type="domain" description="CBS" evidence="8">
    <location>
        <begin position="91"/>
        <end position="149"/>
    </location>
</feature>
<evidence type="ECO:0000259" key="4">
    <source>
        <dbReference type="PROSITE" id="PS50112"/>
    </source>
</evidence>
<dbReference type="HOGENOM" id="CLU_000445_70_20_6"/>
<dbReference type="PROSITE" id="PS50113">
    <property type="entry name" value="PAC"/>
    <property type="match status" value="1"/>
</dbReference>
<dbReference type="Pfam" id="PF00571">
    <property type="entry name" value="CBS"/>
    <property type="match status" value="4"/>
</dbReference>
<dbReference type="InterPro" id="IPR029787">
    <property type="entry name" value="Nucleotide_cyclase"/>
</dbReference>
<dbReference type="SMART" id="SM00267">
    <property type="entry name" value="GGDEF"/>
    <property type="match status" value="1"/>
</dbReference>
<dbReference type="SUPFAM" id="SSF54631">
    <property type="entry name" value="CBS-domain pair"/>
    <property type="match status" value="2"/>
</dbReference>
<evidence type="ECO:0000259" key="7">
    <source>
        <dbReference type="PROSITE" id="PS50887"/>
    </source>
</evidence>
<dbReference type="Pfam" id="PF00990">
    <property type="entry name" value="GGDEF"/>
    <property type="match status" value="1"/>
</dbReference>
<dbReference type="SMART" id="SM00086">
    <property type="entry name" value="PAC"/>
    <property type="match status" value="2"/>
</dbReference>
<feature type="domain" description="CBS" evidence="8">
    <location>
        <begin position="27"/>
        <end position="82"/>
    </location>
</feature>
<dbReference type="InterPro" id="IPR043128">
    <property type="entry name" value="Rev_trsase/Diguanyl_cyclase"/>
</dbReference>
<dbReference type="EMBL" id="CP000109">
    <property type="protein sequence ID" value="ABB42778.1"/>
    <property type="molecule type" value="Genomic_DNA"/>
</dbReference>
<feature type="domain" description="GGDEF" evidence="7">
    <location>
        <begin position="566"/>
        <end position="699"/>
    </location>
</feature>
<dbReference type="PROSITE" id="PS50883">
    <property type="entry name" value="EAL"/>
    <property type="match status" value="1"/>
</dbReference>
<gene>
    <name evidence="9" type="ordered locus">Tcr_2190</name>
</gene>
<keyword evidence="3" id="KW-0129">CBS domain</keyword>
<dbReference type="SMART" id="SM00116">
    <property type="entry name" value="CBS"/>
    <property type="match status" value="4"/>
</dbReference>
<name>Q31DJ5_HYDCU</name>
<dbReference type="PANTHER" id="PTHR44757:SF2">
    <property type="entry name" value="BIOFILM ARCHITECTURE MAINTENANCE PROTEIN MBAA"/>
    <property type="match status" value="1"/>
</dbReference>
<evidence type="ECO:0000259" key="5">
    <source>
        <dbReference type="PROSITE" id="PS50113"/>
    </source>
</evidence>
<dbReference type="SMART" id="SM00091">
    <property type="entry name" value="PAS"/>
    <property type="match status" value="2"/>
</dbReference>
<dbReference type="InterPro" id="IPR000644">
    <property type="entry name" value="CBS_dom"/>
</dbReference>
<feature type="domain" description="PAS" evidence="4">
    <location>
        <begin position="409"/>
        <end position="455"/>
    </location>
</feature>
<dbReference type="EC" id="3.1.4.52" evidence="1"/>
<dbReference type="PROSITE" id="PS50887">
    <property type="entry name" value="GGDEF"/>
    <property type="match status" value="1"/>
</dbReference>
<dbReference type="Pfam" id="PF00563">
    <property type="entry name" value="EAL"/>
    <property type="match status" value="1"/>
</dbReference>
<dbReference type="Gene3D" id="3.30.450.20">
    <property type="entry name" value="PAS domain"/>
    <property type="match status" value="2"/>
</dbReference>
<dbReference type="InterPro" id="IPR000014">
    <property type="entry name" value="PAS"/>
</dbReference>
<dbReference type="CDD" id="cd09833">
    <property type="entry name" value="CBS_pair_GGDEF_PAS_repeat1"/>
    <property type="match status" value="1"/>
</dbReference>
<dbReference type="FunFam" id="3.20.20.450:FF:000001">
    <property type="entry name" value="Cyclic di-GMP phosphodiesterase yahA"/>
    <property type="match status" value="1"/>
</dbReference>
<sequence length="963" mass="108913">MTIMKHHPDPETRTTQGQQPLVVSQFMHIGLETCTPDTCIKDVIGRLSEKNIGSILIEESGEIVGIWTRTDLLKLDFSLPDILKAPIRSVMNSPVCRIHKDELISSATYLFHKKQFHHLLVVDCDEVPVGVLAESDLVQAQSCESFLDGISIQELLAGHLYFIQADRGLDDVLSMMSKHKVDALVVEDVDQLGIVSMRDLFKCFAQQTDYNTLKVKDIASWPLISVLQSQSLSYVRQFMIQHKFHHIGVEDENGKLLDLISFSELLHRIEENFYYQASLSIKEKEQRILEAETLYRDLLSMSLNGIIIYQDDEIAFANHAVHQLLGYEDNALLGSCLLKLIPDIQQSRFLKRLQQIDQHHPDFIEQTILCQDGSEVMVEMTHKPITYHAEPAHLIVVNDLSFRQESERFQMLTRSVFDNAGEGILVTDIHNRFVVVNKKFEEITGYSQEEVLGKNPSILSSGQQSTLFYQAMWQELSEKDTWQGEIWNRKKDGTMYPEWLTINAVKDKQGRLLHYVGLMNDLSQQKATEQEITRLSFYDILTGLPNISLFKNRLQQSIQMSVHEANQVALLIVDIARFKMINDAIGYEHGDQLLKGVAQRLTQLLDAEDSVARLGADNFLILMESFQNKQDVSHFAEEIMNAFSLPFEVEGHEHVLDIKIGVALSSIDGDTALDLMKSADEALFEAKKLPHSGYVYHSSELAATTSEYFFYEKALRQAIDNQELVAYYQPQIVLETNQVVGAEALVRWIHPEMGVISPAKFIGIAESTGLIIPLGREILLQACQQWLAWQQQGLTLERISVNVSTVQLMHSGFVQSVAQVLEETGLDPKHLELEVTESFLLQNEQEGIAVLHALKALGLSLSMDDFGTGFSSLSYLKKLPLDQLKIDQSFIRSLPHDKEDLAIVDAIIAVGLAVGVEVIAEGVETEAQMEYLHKKGCQLGQGYGFSRPIQQQEFLQWCQTFHS</sequence>
<proteinExistence type="predicted"/>
<dbReference type="GO" id="GO:0006355">
    <property type="term" value="P:regulation of DNA-templated transcription"/>
    <property type="evidence" value="ECO:0007669"/>
    <property type="project" value="InterPro"/>
</dbReference>
<dbReference type="Gene3D" id="3.30.70.270">
    <property type="match status" value="1"/>
</dbReference>
<dbReference type="NCBIfam" id="TIGR00229">
    <property type="entry name" value="sensory_box"/>
    <property type="match status" value="2"/>
</dbReference>
<dbReference type="SUPFAM" id="SSF141868">
    <property type="entry name" value="EAL domain-like"/>
    <property type="match status" value="1"/>
</dbReference>
<feature type="domain" description="EAL" evidence="6">
    <location>
        <begin position="708"/>
        <end position="962"/>
    </location>
</feature>
<dbReference type="PROSITE" id="PS51371">
    <property type="entry name" value="CBS"/>
    <property type="match status" value="3"/>
</dbReference>
<evidence type="ECO:0000259" key="8">
    <source>
        <dbReference type="PROSITE" id="PS51371"/>
    </source>
</evidence>
<dbReference type="InterPro" id="IPR035965">
    <property type="entry name" value="PAS-like_dom_sf"/>
</dbReference>
<feature type="domain" description="CBS" evidence="8">
    <location>
        <begin position="218"/>
        <end position="278"/>
    </location>
</feature>
<feature type="domain" description="PAC" evidence="5">
    <location>
        <begin position="482"/>
        <end position="534"/>
    </location>
</feature>
<dbReference type="AlphaFoldDB" id="Q31DJ5"/>
<dbReference type="KEGG" id="tcx:Tcr_2190"/>
<dbReference type="PROSITE" id="PS50112">
    <property type="entry name" value="PAS"/>
    <property type="match status" value="1"/>
</dbReference>
<evidence type="ECO:0000256" key="1">
    <source>
        <dbReference type="ARBA" id="ARBA00012282"/>
    </source>
</evidence>
<accession>Q31DJ5</accession>
<dbReference type="InterPro" id="IPR013767">
    <property type="entry name" value="PAS_fold"/>
</dbReference>
<dbReference type="InterPro" id="IPR000700">
    <property type="entry name" value="PAS-assoc_C"/>
</dbReference>
<evidence type="ECO:0000256" key="3">
    <source>
        <dbReference type="PROSITE-ProRule" id="PRU00703"/>
    </source>
</evidence>
<dbReference type="InterPro" id="IPR052155">
    <property type="entry name" value="Biofilm_reg_signaling"/>
</dbReference>
<dbReference type="SUPFAM" id="SSF55785">
    <property type="entry name" value="PYP-like sensor domain (PAS domain)"/>
    <property type="match status" value="2"/>
</dbReference>
<evidence type="ECO:0000259" key="6">
    <source>
        <dbReference type="PROSITE" id="PS50883"/>
    </source>
</evidence>
<dbReference type="Gene3D" id="3.20.20.450">
    <property type="entry name" value="EAL domain"/>
    <property type="match status" value="1"/>
</dbReference>
<dbReference type="Gene3D" id="3.10.580.10">
    <property type="entry name" value="CBS-domain"/>
    <property type="match status" value="2"/>
</dbReference>
<keyword evidence="2" id="KW-0973">c-di-GMP</keyword>
<dbReference type="eggNOG" id="COG3829">
    <property type="taxonomic scope" value="Bacteria"/>
</dbReference>
<dbReference type="InterPro" id="IPR035919">
    <property type="entry name" value="EAL_sf"/>
</dbReference>
<dbReference type="OrthoDB" id="9813913at2"/>
<dbReference type="SUPFAM" id="SSF55073">
    <property type="entry name" value="Nucleotide cyclase"/>
    <property type="match status" value="1"/>
</dbReference>
<protein>
    <recommendedName>
        <fullName evidence="1">cyclic-guanylate-specific phosphodiesterase</fullName>
        <ecNumber evidence="1">3.1.4.52</ecNumber>
    </recommendedName>
</protein>
<dbReference type="STRING" id="317025.Tcr_2190"/>
<dbReference type="CDD" id="cd01948">
    <property type="entry name" value="EAL"/>
    <property type="match status" value="1"/>
</dbReference>
<evidence type="ECO:0000313" key="9">
    <source>
        <dbReference type="EMBL" id="ABB42778.1"/>
    </source>
</evidence>
<reference evidence="9" key="1">
    <citation type="submission" date="2006-07" db="EMBL/GenBank/DDBJ databases">
        <title>Complete sequence of Thiomicrospira crunogena XCL-2.</title>
        <authorList>
            <consortium name="US DOE Joint Genome Institute"/>
            <person name="Copeland A."/>
            <person name="Lucas S."/>
            <person name="Lapidus A."/>
            <person name="Barry K."/>
            <person name="Detter J.C."/>
            <person name="Glavina del Rio T."/>
            <person name="Hammon N."/>
            <person name="Israni S."/>
            <person name="Dalin E."/>
            <person name="Tice H."/>
            <person name="Pitluck S."/>
            <person name="Chain P."/>
            <person name="Malfatti S."/>
            <person name="Shin M."/>
            <person name="Vergez L."/>
            <person name="Schmutz J."/>
            <person name="Larimer F."/>
            <person name="Land M."/>
            <person name="Hauser L."/>
            <person name="Kyrpides N."/>
            <person name="Lykidis A."/>
            <person name="Scott K.M."/>
            <person name="Sievert S."/>
            <person name="Kerfeld C."/>
            <person name="Freyermuth S."/>
            <person name="Dobrinski K."/>
            <person name="Boller A."/>
            <person name="Fitzpatrick K."/>
            <person name="Thoma P."/>
            <person name="Moore J."/>
            <person name="Richardson P."/>
        </authorList>
    </citation>
    <scope>NUCLEOTIDE SEQUENCE</scope>
    <source>
        <strain evidence="9">XCL-2</strain>
    </source>
</reference>
<dbReference type="CDD" id="cd01949">
    <property type="entry name" value="GGDEF"/>
    <property type="match status" value="1"/>
</dbReference>
<dbReference type="GO" id="GO:0071111">
    <property type="term" value="F:cyclic-guanylate-specific phosphodiesterase activity"/>
    <property type="evidence" value="ECO:0007669"/>
    <property type="project" value="UniProtKB-EC"/>
</dbReference>
<evidence type="ECO:0000256" key="2">
    <source>
        <dbReference type="ARBA" id="ARBA00022636"/>
    </source>
</evidence>
<dbReference type="SMART" id="SM00052">
    <property type="entry name" value="EAL"/>
    <property type="match status" value="1"/>
</dbReference>
<dbReference type="InterPro" id="IPR046342">
    <property type="entry name" value="CBS_dom_sf"/>
</dbReference>
<dbReference type="NCBIfam" id="TIGR00254">
    <property type="entry name" value="GGDEF"/>
    <property type="match status" value="1"/>
</dbReference>
<organism evidence="9">
    <name type="scientific">Hydrogenovibrio crunogenus (strain DSM 25203 / XCL-2)</name>
    <name type="common">Thiomicrospira crunogena</name>
    <dbReference type="NCBI Taxonomy" id="317025"/>
    <lineage>
        <taxon>Bacteria</taxon>
        <taxon>Pseudomonadati</taxon>
        <taxon>Pseudomonadota</taxon>
        <taxon>Gammaproteobacteria</taxon>
        <taxon>Thiotrichales</taxon>
        <taxon>Piscirickettsiaceae</taxon>
        <taxon>Hydrogenovibrio</taxon>
    </lineage>
</organism>
<dbReference type="CDD" id="cd00130">
    <property type="entry name" value="PAS"/>
    <property type="match status" value="2"/>
</dbReference>
<dbReference type="eggNOG" id="COG0517">
    <property type="taxonomic scope" value="Bacteria"/>
</dbReference>
<dbReference type="eggNOG" id="COG5001">
    <property type="taxonomic scope" value="Bacteria"/>
</dbReference>